<dbReference type="AlphaFoldDB" id="A0A4Y7TVS1"/>
<evidence type="ECO:0000313" key="2">
    <source>
        <dbReference type="Proteomes" id="UP000298030"/>
    </source>
</evidence>
<reference evidence="1 2" key="1">
    <citation type="journal article" date="2019" name="Nat. Ecol. Evol.">
        <title>Megaphylogeny resolves global patterns of mushroom evolution.</title>
        <authorList>
            <person name="Varga T."/>
            <person name="Krizsan K."/>
            <person name="Foldi C."/>
            <person name="Dima B."/>
            <person name="Sanchez-Garcia M."/>
            <person name="Sanchez-Ramirez S."/>
            <person name="Szollosi G.J."/>
            <person name="Szarkandi J.G."/>
            <person name="Papp V."/>
            <person name="Albert L."/>
            <person name="Andreopoulos W."/>
            <person name="Angelini C."/>
            <person name="Antonin V."/>
            <person name="Barry K.W."/>
            <person name="Bougher N.L."/>
            <person name="Buchanan P."/>
            <person name="Buyck B."/>
            <person name="Bense V."/>
            <person name="Catcheside P."/>
            <person name="Chovatia M."/>
            <person name="Cooper J."/>
            <person name="Damon W."/>
            <person name="Desjardin D."/>
            <person name="Finy P."/>
            <person name="Geml J."/>
            <person name="Haridas S."/>
            <person name="Hughes K."/>
            <person name="Justo A."/>
            <person name="Karasinski D."/>
            <person name="Kautmanova I."/>
            <person name="Kiss B."/>
            <person name="Kocsube S."/>
            <person name="Kotiranta H."/>
            <person name="LaButti K.M."/>
            <person name="Lechner B.E."/>
            <person name="Liimatainen K."/>
            <person name="Lipzen A."/>
            <person name="Lukacs Z."/>
            <person name="Mihaltcheva S."/>
            <person name="Morgado L.N."/>
            <person name="Niskanen T."/>
            <person name="Noordeloos M.E."/>
            <person name="Ohm R.A."/>
            <person name="Ortiz-Santana B."/>
            <person name="Ovrebo C."/>
            <person name="Racz N."/>
            <person name="Riley R."/>
            <person name="Savchenko A."/>
            <person name="Shiryaev A."/>
            <person name="Soop K."/>
            <person name="Spirin V."/>
            <person name="Szebenyi C."/>
            <person name="Tomsovsky M."/>
            <person name="Tulloss R.E."/>
            <person name="Uehling J."/>
            <person name="Grigoriev I.V."/>
            <person name="Vagvolgyi C."/>
            <person name="Papp T."/>
            <person name="Martin F.M."/>
            <person name="Miettinen O."/>
            <person name="Hibbett D.S."/>
            <person name="Nagy L.G."/>
        </authorList>
    </citation>
    <scope>NUCLEOTIDE SEQUENCE [LARGE SCALE GENOMIC DNA]</scope>
    <source>
        <strain evidence="1 2">FP101781</strain>
    </source>
</reference>
<proteinExistence type="predicted"/>
<organism evidence="1 2">
    <name type="scientific">Coprinellus micaceus</name>
    <name type="common">Glistening ink-cap mushroom</name>
    <name type="synonym">Coprinus micaceus</name>
    <dbReference type="NCBI Taxonomy" id="71717"/>
    <lineage>
        <taxon>Eukaryota</taxon>
        <taxon>Fungi</taxon>
        <taxon>Dikarya</taxon>
        <taxon>Basidiomycota</taxon>
        <taxon>Agaricomycotina</taxon>
        <taxon>Agaricomycetes</taxon>
        <taxon>Agaricomycetidae</taxon>
        <taxon>Agaricales</taxon>
        <taxon>Agaricineae</taxon>
        <taxon>Psathyrellaceae</taxon>
        <taxon>Coprinellus</taxon>
    </lineage>
</organism>
<accession>A0A4Y7TVS1</accession>
<dbReference type="Proteomes" id="UP000298030">
    <property type="component" value="Unassembled WGS sequence"/>
</dbReference>
<comment type="caution">
    <text evidence="1">The sequence shown here is derived from an EMBL/GenBank/DDBJ whole genome shotgun (WGS) entry which is preliminary data.</text>
</comment>
<name>A0A4Y7TVS1_COPMI</name>
<evidence type="ECO:0000313" key="1">
    <source>
        <dbReference type="EMBL" id="TEB37669.1"/>
    </source>
</evidence>
<dbReference type="EMBL" id="QPFP01000004">
    <property type="protein sequence ID" value="TEB37669.1"/>
    <property type="molecule type" value="Genomic_DNA"/>
</dbReference>
<sequence>MSTGRLQVKAFRSLRCATGDILALECCPSAASSNKHPGPSIAFAASLWLPKTTPKRGFPGLCLGGQGSSGCYLPRFSDSTRSSPRWLPSETLVKFIPTYGIEKHTLEVCFVSQSVLCCAT</sequence>
<gene>
    <name evidence="1" type="ORF">FA13DRAFT_1726783</name>
</gene>
<keyword evidence="2" id="KW-1185">Reference proteome</keyword>
<protein>
    <submittedName>
        <fullName evidence="1">Uncharacterized protein</fullName>
    </submittedName>
</protein>